<accession>A0A7S3D0S7</accession>
<dbReference type="InterPro" id="IPR011001">
    <property type="entry name" value="Saposin-like"/>
</dbReference>
<organism evidence="2">
    <name type="scientific">Palpitomonas bilix</name>
    <dbReference type="NCBI Taxonomy" id="652834"/>
    <lineage>
        <taxon>Eukaryota</taxon>
        <taxon>Eukaryota incertae sedis</taxon>
    </lineage>
</organism>
<evidence type="ECO:0000256" key="1">
    <source>
        <dbReference type="SAM" id="SignalP"/>
    </source>
</evidence>
<protein>
    <submittedName>
        <fullName evidence="2">Uncharacterized protein</fullName>
    </submittedName>
</protein>
<dbReference type="AlphaFoldDB" id="A0A7S3D0S7"/>
<feature type="chain" id="PRO_5031093583" evidence="1">
    <location>
        <begin position="20"/>
        <end position="205"/>
    </location>
</feature>
<keyword evidence="1" id="KW-0732">Signal</keyword>
<reference evidence="2" key="1">
    <citation type="submission" date="2021-01" db="EMBL/GenBank/DDBJ databases">
        <authorList>
            <person name="Corre E."/>
            <person name="Pelletier E."/>
            <person name="Niang G."/>
            <person name="Scheremetjew M."/>
            <person name="Finn R."/>
            <person name="Kale V."/>
            <person name="Holt S."/>
            <person name="Cochrane G."/>
            <person name="Meng A."/>
            <person name="Brown T."/>
            <person name="Cohen L."/>
        </authorList>
    </citation>
    <scope>NUCLEOTIDE SEQUENCE</scope>
    <source>
        <strain evidence="2">NIES-2562</strain>
    </source>
</reference>
<sequence>MKFAQELLLVAAVLVSVYSIPVPSLADPDLDCGGCIFAVNHFRARLFGSDYQLNSSLVEDAQYCTCLYAARLYQKQCSDIMGSVAQSDTDSYYNAWSDDRTVCEAMGHCNSSAGSSPHTTTKTKEEGDNGYTFCEYCPSIASYLKTNVEYPTEREQQGISKVCYDSYATPRRRSNCRDDCAHYCGDRPGEAVRRFLDGLCPYLRC</sequence>
<dbReference type="EMBL" id="HBIB01008190">
    <property type="protein sequence ID" value="CAE0242902.1"/>
    <property type="molecule type" value="Transcribed_RNA"/>
</dbReference>
<dbReference type="SUPFAM" id="SSF47862">
    <property type="entry name" value="Saposin"/>
    <property type="match status" value="1"/>
</dbReference>
<gene>
    <name evidence="2" type="ORF">PBIL07802_LOCUS5067</name>
</gene>
<proteinExistence type="predicted"/>
<evidence type="ECO:0000313" key="2">
    <source>
        <dbReference type="EMBL" id="CAE0242902.1"/>
    </source>
</evidence>
<feature type="signal peptide" evidence="1">
    <location>
        <begin position="1"/>
        <end position="19"/>
    </location>
</feature>
<name>A0A7S3D0S7_9EUKA</name>